<dbReference type="InterPro" id="IPR056166">
    <property type="entry name" value="TPR_ELP1"/>
</dbReference>
<dbReference type="GO" id="GO:0000049">
    <property type="term" value="F:tRNA binding"/>
    <property type="evidence" value="ECO:0007669"/>
    <property type="project" value="TreeGrafter"/>
</dbReference>
<dbReference type="InterPro" id="IPR056165">
    <property type="entry name" value="Beta-prop_ELP1_2nd"/>
</dbReference>
<dbReference type="InterPro" id="IPR056169">
    <property type="entry name" value="HB_ELP1"/>
</dbReference>
<feature type="domain" description="ELP1 three-helical bundle" evidence="11">
    <location>
        <begin position="1116"/>
        <end position="1291"/>
    </location>
</feature>
<dbReference type="Pfam" id="PF23936">
    <property type="entry name" value="HB_ELP1"/>
    <property type="match status" value="1"/>
</dbReference>
<evidence type="ECO:0000259" key="7">
    <source>
        <dbReference type="Pfam" id="PF04762"/>
    </source>
</evidence>
<evidence type="ECO:0000256" key="6">
    <source>
        <dbReference type="SAM" id="MobiDB-lite"/>
    </source>
</evidence>
<dbReference type="EMBL" id="JAXCGZ010010606">
    <property type="protein sequence ID" value="KAK7075465.1"/>
    <property type="molecule type" value="Genomic_DNA"/>
</dbReference>
<feature type="region of interest" description="Disordered" evidence="6">
    <location>
        <begin position="1200"/>
        <end position="1226"/>
    </location>
</feature>
<evidence type="ECO:0000256" key="1">
    <source>
        <dbReference type="ARBA" id="ARBA00005043"/>
    </source>
</evidence>
<evidence type="ECO:0000313" key="12">
    <source>
        <dbReference type="EMBL" id="KAK7075465.1"/>
    </source>
</evidence>
<dbReference type="SUPFAM" id="SSF69322">
    <property type="entry name" value="Tricorn protease domain 2"/>
    <property type="match status" value="1"/>
</dbReference>
<feature type="domain" description="ELP1 TPR" evidence="9">
    <location>
        <begin position="945"/>
        <end position="1107"/>
    </location>
</feature>
<protein>
    <recommendedName>
        <fullName evidence="5">Elongator complex protein 1</fullName>
    </recommendedName>
</protein>
<name>A0AAN8X002_HALRR</name>
<feature type="domain" description="ELP1 first N-terminal beta-propeller" evidence="7">
    <location>
        <begin position="45"/>
        <end position="342"/>
    </location>
</feature>
<dbReference type="Pfam" id="PF23878">
    <property type="entry name" value="TPR_ELP1"/>
    <property type="match status" value="1"/>
</dbReference>
<dbReference type="GO" id="GO:0033588">
    <property type="term" value="C:elongator holoenzyme complex"/>
    <property type="evidence" value="ECO:0007669"/>
    <property type="project" value="InterPro"/>
</dbReference>
<reference evidence="12 13" key="1">
    <citation type="submission" date="2023-11" db="EMBL/GenBank/DDBJ databases">
        <title>Halocaridina rubra genome assembly.</title>
        <authorList>
            <person name="Smith C."/>
        </authorList>
    </citation>
    <scope>NUCLEOTIDE SEQUENCE [LARGE SCALE GENOMIC DNA]</scope>
    <source>
        <strain evidence="12">EP-1</strain>
        <tissue evidence="12">Whole</tissue>
    </source>
</reference>
<comment type="subcellular location">
    <subcellularLocation>
        <location evidence="5">Cytoplasm</location>
    </subcellularLocation>
    <subcellularLocation>
        <location evidence="5">Nucleus</location>
    </subcellularLocation>
</comment>
<dbReference type="Pfam" id="PF23925">
    <property type="entry name" value="A-sol_ELP1"/>
    <property type="match status" value="1"/>
</dbReference>
<evidence type="ECO:0000313" key="13">
    <source>
        <dbReference type="Proteomes" id="UP001381693"/>
    </source>
</evidence>
<proteinExistence type="inferred from homology"/>
<evidence type="ECO:0000256" key="5">
    <source>
        <dbReference type="PIRNR" id="PIRNR017233"/>
    </source>
</evidence>
<comment type="pathway">
    <text evidence="1">tRNA modification; 5-methoxycarbonylmethyl-2-thiouridine-tRNA biosynthesis.</text>
</comment>
<sequence length="1362" mass="154324">MRNLKLCEYNRNSVTVSKPGCICIDISGSVYYVNIDGIETLKTSSEASHCLFGLSWDDHEVTSSEIIGADVLTASNSICVITRDGDVITVNIDTQEVEVVGSVAAGLEAACWSPDQEILVLVTGDGSAILMTSEFDPVCEFSIDQEDFGESKFVTVGWGKKETQFHGKEGKQAAKTVKKEVKPILEWDDRKPRISWHGDGQLFAISYVAQELQNRRFKTVTRDGVVQYTSEDIDGLEQALSWKPSGSLIASSQRLPNKHDIVFFEKNGLRHGEFTLPFAPNDMIVKDILWNQESSCLLVWLQPCSKQEKDYTVLQLWTTGNYHWYLKQELRFEEGVVYICWDMESPLVLHVLTPSHLYHYGWVVSTDISKGVGVLDLAQVAVIDGSFLKITPFRQCAVPPPMSAYEVGFEQSIQTVLYAPAAVEKCDVEPDSSVSVEDSGFLEVIDPPGSSSNNICIIHGDNILTFLVQAHANDNLDDFDSQVRITGSGGNGFNVKVKVHKAIAQHQIEWECDTKPKSLAMCQLYNWIWAEKNTLLACYTEEDQCFLVVISLQSLGSEAGRVFVKTVVPVEDSVVSMASSPDGIVAGLQLSTGALLKFSLQSQVLEPYLLHSKEVIFPSRCHQMSLCSLSGEIDFVPLGLTARNRLYMGNDQILSNCTSYHIHSDHLVVTTTNHMLRIVPLTAEAFQKVVEGKFESEGSAAGTRKVERGSRIVTAVPQDDRVVLQMPRGNLEVVCPRPLAIHFLKYLLDDHQYQAAVDLMRKHRIDLNLLYDHNPKDFKNHVIQFVQRVDNPHWLDLFLANLCETDVTETMYGFNYPDKVFQSSKDAQNKIDEICTLVRNAMVSIDEERYLLPILTSHIKMTQCQMDVALQKVKEMKDTKDKKFAVSADEGLRHLLYISDVNDLYNVALGTYDFNLVMMVAEKSQKDPKEYLPFLNELKQCEENYMKYKVNVHLRRFKMALECLKDDTEHEEECLNLIITEKLFKEALQIFPSSSAISKSVCEHYGNYLLSKKCYNEASIMYTRAESFVDALKAYQQAGNWKMALVIGTRLNFNNEKMNELCNTQVEMLKERREYADSATIYEEYLKNEEEAVDCLVKGCHWDDALRLAFKHNRPDLLETNIQPGALEQYDFYVGEVRRYSEEFTWYCERLTNVRRVKEQQLIDFLDGKGEAPLDSDLYSDTSTVTGFSYSKSCVSGYRTSSTASGRTYRSTKNKRKLERKKHSTKEGSAYEDLGLVTALHEIMCHVDQLAPQIMALMTVLMYFCMDDKAQYLQSSFAGLLALFAKHEREIWPTSVSSEENEPEFGPHLTTEGAVRLMKGMGTDKDVSLITQRMKNLQPHLQHAPLPSRSLHWELQIFKKEK</sequence>
<gene>
    <name evidence="12" type="ORF">SK128_012925</name>
</gene>
<evidence type="ECO:0000256" key="3">
    <source>
        <dbReference type="ARBA" id="ARBA00022490"/>
    </source>
</evidence>
<keyword evidence="3 5" id="KW-0963">Cytoplasm</keyword>
<evidence type="ECO:0000259" key="8">
    <source>
        <dbReference type="Pfam" id="PF23797"/>
    </source>
</evidence>
<dbReference type="PIRSF" id="PIRSF017233">
    <property type="entry name" value="IKAP"/>
    <property type="match status" value="1"/>
</dbReference>
<evidence type="ECO:0000256" key="4">
    <source>
        <dbReference type="ARBA" id="ARBA00022694"/>
    </source>
</evidence>
<keyword evidence="5" id="KW-0539">Nucleus</keyword>
<comment type="caution">
    <text evidence="12">The sequence shown here is derived from an EMBL/GenBank/DDBJ whole genome shotgun (WGS) entry which is preliminary data.</text>
</comment>
<organism evidence="12 13">
    <name type="scientific">Halocaridina rubra</name>
    <name type="common">Hawaiian red shrimp</name>
    <dbReference type="NCBI Taxonomy" id="373956"/>
    <lineage>
        <taxon>Eukaryota</taxon>
        <taxon>Metazoa</taxon>
        <taxon>Ecdysozoa</taxon>
        <taxon>Arthropoda</taxon>
        <taxon>Crustacea</taxon>
        <taxon>Multicrustacea</taxon>
        <taxon>Malacostraca</taxon>
        <taxon>Eumalacostraca</taxon>
        <taxon>Eucarida</taxon>
        <taxon>Decapoda</taxon>
        <taxon>Pleocyemata</taxon>
        <taxon>Caridea</taxon>
        <taxon>Atyoidea</taxon>
        <taxon>Atyidae</taxon>
        <taxon>Halocaridina</taxon>
    </lineage>
</organism>
<dbReference type="InterPro" id="IPR006849">
    <property type="entry name" value="Elp1"/>
</dbReference>
<evidence type="ECO:0000259" key="9">
    <source>
        <dbReference type="Pfam" id="PF23878"/>
    </source>
</evidence>
<dbReference type="Pfam" id="PF04762">
    <property type="entry name" value="Beta-prop_ELP1_1st"/>
    <property type="match status" value="1"/>
</dbReference>
<dbReference type="GO" id="GO:0002926">
    <property type="term" value="P:tRNA wobble base 5-methoxycarbonylmethyl-2-thiouridinylation"/>
    <property type="evidence" value="ECO:0007669"/>
    <property type="project" value="TreeGrafter"/>
</dbReference>
<evidence type="ECO:0000259" key="11">
    <source>
        <dbReference type="Pfam" id="PF23936"/>
    </source>
</evidence>
<dbReference type="PANTHER" id="PTHR12747:SF0">
    <property type="entry name" value="ELONGATOR COMPLEX PROTEIN 1"/>
    <property type="match status" value="1"/>
</dbReference>
<dbReference type="Proteomes" id="UP001381693">
    <property type="component" value="Unassembled WGS sequence"/>
</dbReference>
<dbReference type="GO" id="GO:0005829">
    <property type="term" value="C:cytosol"/>
    <property type="evidence" value="ECO:0007669"/>
    <property type="project" value="TreeGrafter"/>
</dbReference>
<evidence type="ECO:0000256" key="2">
    <source>
        <dbReference type="ARBA" id="ARBA00006086"/>
    </source>
</evidence>
<dbReference type="InterPro" id="IPR056167">
    <property type="entry name" value="A-sol_ELP1"/>
</dbReference>
<feature type="domain" description="ELP1 alpha-solenoid" evidence="10">
    <location>
        <begin position="737"/>
        <end position="938"/>
    </location>
</feature>
<comment type="function">
    <text evidence="5">Component of the elongator complex which is required for multiple tRNA modifications, including mcm5U (5-methoxycarbonylmethyl uridine), mcm5s2U (5-methoxycarbonylmethyl-2-thiouridine), and ncm5U (5-carbamoylmethyl uridine). The elongator complex catalyzes formation of carboxymethyluridine in the wobble base at position 34 in tRNAs.</text>
</comment>
<accession>A0AAN8X002</accession>
<keyword evidence="13" id="KW-1185">Reference proteome</keyword>
<keyword evidence="4" id="KW-0819">tRNA processing</keyword>
<comment type="similarity">
    <text evidence="2 5">Belongs to the ELP1/IKA1 family.</text>
</comment>
<feature type="compositionally biased region" description="Polar residues" evidence="6">
    <location>
        <begin position="1200"/>
        <end position="1209"/>
    </location>
</feature>
<dbReference type="Pfam" id="PF23797">
    <property type="entry name" value="Beta-prop_ELP1_2nd"/>
    <property type="match status" value="1"/>
</dbReference>
<dbReference type="InterPro" id="IPR056164">
    <property type="entry name" value="Beta-prop_ELP1_1st"/>
</dbReference>
<evidence type="ECO:0000259" key="10">
    <source>
        <dbReference type="Pfam" id="PF23925"/>
    </source>
</evidence>
<feature type="compositionally biased region" description="Basic residues" evidence="6">
    <location>
        <begin position="1210"/>
        <end position="1224"/>
    </location>
</feature>
<feature type="domain" description="ELP1 N-terminal second beta-propeller" evidence="8">
    <location>
        <begin position="382"/>
        <end position="713"/>
    </location>
</feature>
<dbReference type="GO" id="GO:0005634">
    <property type="term" value="C:nucleus"/>
    <property type="evidence" value="ECO:0007669"/>
    <property type="project" value="UniProtKB-SubCell"/>
</dbReference>
<dbReference type="PANTHER" id="PTHR12747">
    <property type="entry name" value="ELONGATOR COMPLEX PROTEIN 1"/>
    <property type="match status" value="1"/>
</dbReference>